<dbReference type="AlphaFoldDB" id="A0A562L8Y4"/>
<organism evidence="2 3">
    <name type="scientific">Luteimonas cucumeris</name>
    <dbReference type="NCBI Taxonomy" id="985012"/>
    <lineage>
        <taxon>Bacteria</taxon>
        <taxon>Pseudomonadati</taxon>
        <taxon>Pseudomonadota</taxon>
        <taxon>Gammaproteobacteria</taxon>
        <taxon>Lysobacterales</taxon>
        <taxon>Lysobacteraceae</taxon>
        <taxon>Luteimonas</taxon>
    </lineage>
</organism>
<gene>
    <name evidence="2" type="ORF">IP90_01743</name>
</gene>
<keyword evidence="3" id="KW-1185">Reference proteome</keyword>
<dbReference type="Proteomes" id="UP000315167">
    <property type="component" value="Unassembled WGS sequence"/>
</dbReference>
<name>A0A562L8Y4_9GAMM</name>
<sequence length="240" mass="27287">MPRSRSVVPRLQRRLACHQALYDPHREPRNNSRWLPELRRWQAQRLESSFAGFLGDPRSAPAAHFFLTDVYGEHDFSRRDADIAKVLPMMQRLLPEALLRTVADGIELGALTQAFDLRMAEVLERLAPTRRRLDESLYARAYREVGLPRLRRRQVELIGRVGHGLSGALRMPGVATLLRLSRGPAKAAGLGQLQGFLERGFEAFAALGDAHEFLGRIDRNEREVSRRLFAGESEPFREVS</sequence>
<comment type="caution">
    <text evidence="2">The sequence shown here is derived from an EMBL/GenBank/DDBJ whole genome shotgun (WGS) entry which is preliminary data.</text>
</comment>
<feature type="domain" description="DUF8198" evidence="1">
    <location>
        <begin position="23"/>
        <end position="235"/>
    </location>
</feature>
<protein>
    <recommendedName>
        <fullName evidence="1">DUF8198 domain-containing protein</fullName>
    </recommendedName>
</protein>
<evidence type="ECO:0000259" key="1">
    <source>
        <dbReference type="Pfam" id="PF26621"/>
    </source>
</evidence>
<accession>A0A562L8Y4</accession>
<dbReference type="EMBL" id="VLKN01000003">
    <property type="protein sequence ID" value="TWI03924.1"/>
    <property type="molecule type" value="Genomic_DNA"/>
</dbReference>
<dbReference type="NCBIfam" id="NF047641">
    <property type="entry name" value="FFLEE_fam"/>
    <property type="match status" value="1"/>
</dbReference>
<evidence type="ECO:0000313" key="3">
    <source>
        <dbReference type="Proteomes" id="UP000315167"/>
    </source>
</evidence>
<proteinExistence type="predicted"/>
<dbReference type="RefSeq" id="WP_144899208.1">
    <property type="nucleotide sequence ID" value="NZ_VLKN01000003.1"/>
</dbReference>
<dbReference type="OrthoDB" id="7957365at2"/>
<evidence type="ECO:0000313" key="2">
    <source>
        <dbReference type="EMBL" id="TWI03924.1"/>
    </source>
</evidence>
<dbReference type="InterPro" id="IPR058511">
    <property type="entry name" value="DUF8198"/>
</dbReference>
<dbReference type="InterPro" id="IPR058063">
    <property type="entry name" value="FFLEE_fam"/>
</dbReference>
<dbReference type="Pfam" id="PF26621">
    <property type="entry name" value="DUF8198"/>
    <property type="match status" value="1"/>
</dbReference>
<reference evidence="2 3" key="1">
    <citation type="journal article" date="2015" name="Stand. Genomic Sci.">
        <title>Genomic Encyclopedia of Bacterial and Archaeal Type Strains, Phase III: the genomes of soil and plant-associated and newly described type strains.</title>
        <authorList>
            <person name="Whitman W.B."/>
            <person name="Woyke T."/>
            <person name="Klenk H.P."/>
            <person name="Zhou Y."/>
            <person name="Lilburn T.G."/>
            <person name="Beck B.J."/>
            <person name="De Vos P."/>
            <person name="Vandamme P."/>
            <person name="Eisen J.A."/>
            <person name="Garrity G."/>
            <person name="Hugenholtz P."/>
            <person name="Kyrpides N.C."/>
        </authorList>
    </citation>
    <scope>NUCLEOTIDE SEQUENCE [LARGE SCALE GENOMIC DNA]</scope>
    <source>
        <strain evidence="2 3">CGMCC 1.10821</strain>
    </source>
</reference>